<protein>
    <recommendedName>
        <fullName evidence="5">Chromosome segregation protein SMC</fullName>
    </recommendedName>
</protein>
<comment type="caution">
    <text evidence="3">The sequence shown here is derived from an EMBL/GenBank/DDBJ whole genome shotgun (WGS) entry which is preliminary data.</text>
</comment>
<evidence type="ECO:0000313" key="3">
    <source>
        <dbReference type="EMBL" id="MDI9859958.1"/>
    </source>
</evidence>
<dbReference type="EMBL" id="JASHIF010000009">
    <property type="protein sequence ID" value="MDI9859958.1"/>
    <property type="molecule type" value="Genomic_DNA"/>
</dbReference>
<dbReference type="RefSeq" id="WP_283344795.1">
    <property type="nucleotide sequence ID" value="NZ_JASHIF010000009.1"/>
</dbReference>
<evidence type="ECO:0008006" key="5">
    <source>
        <dbReference type="Google" id="ProtNLM"/>
    </source>
</evidence>
<keyword evidence="1" id="KW-0175">Coiled coil</keyword>
<name>A0ABT6Y8Q1_9BACT</name>
<reference evidence="3 4" key="1">
    <citation type="submission" date="2023-05" db="EMBL/GenBank/DDBJ databases">
        <title>Novel species of genus Flectobacillus isolated from stream in China.</title>
        <authorList>
            <person name="Lu H."/>
        </authorList>
    </citation>
    <scope>NUCLEOTIDE SEQUENCE [LARGE SCALE GENOMIC DNA]</scope>
    <source>
        <strain evidence="3 4">KCTC 42575</strain>
    </source>
</reference>
<gene>
    <name evidence="3" type="ORF">QM524_12120</name>
</gene>
<keyword evidence="2" id="KW-0472">Membrane</keyword>
<feature type="coiled-coil region" evidence="1">
    <location>
        <begin position="73"/>
        <end position="192"/>
    </location>
</feature>
<proteinExistence type="predicted"/>
<evidence type="ECO:0000256" key="2">
    <source>
        <dbReference type="SAM" id="Phobius"/>
    </source>
</evidence>
<accession>A0ABT6Y8Q1</accession>
<keyword evidence="4" id="KW-1185">Reference proteome</keyword>
<keyword evidence="2" id="KW-0812">Transmembrane</keyword>
<organism evidence="3 4">
    <name type="scientific">Flectobacillus roseus</name>
    <dbReference type="NCBI Taxonomy" id="502259"/>
    <lineage>
        <taxon>Bacteria</taxon>
        <taxon>Pseudomonadati</taxon>
        <taxon>Bacteroidota</taxon>
        <taxon>Cytophagia</taxon>
        <taxon>Cytophagales</taxon>
        <taxon>Flectobacillaceae</taxon>
        <taxon>Flectobacillus</taxon>
    </lineage>
</organism>
<evidence type="ECO:0000256" key="1">
    <source>
        <dbReference type="SAM" id="Coils"/>
    </source>
</evidence>
<feature type="transmembrane region" description="Helical" evidence="2">
    <location>
        <begin position="20"/>
        <end position="39"/>
    </location>
</feature>
<keyword evidence="2" id="KW-1133">Transmembrane helix</keyword>
<dbReference type="Proteomes" id="UP001236507">
    <property type="component" value="Unassembled WGS sequence"/>
</dbReference>
<evidence type="ECO:0000313" key="4">
    <source>
        <dbReference type="Proteomes" id="UP001236507"/>
    </source>
</evidence>
<sequence>MSNDSFKELRGPNQGVNGMLRAGIAVVSVVAAVLLYMVIQSNDIKKSQQEVIEEKVVQLAETRIKLDSIMHQLDSKIAEIQELGGDISELQKAKAKLELDKAQLLKNTSEEIASIKATYQAKILNYESLLTVKEQEIQRLRAENTELASQNEDLSEENTSLKSEKSALANTAARIRAQKEDADIRNKALAEKVSRATALKTEFVKITGINQKGREFDDRRMRNDKLARLKISFMLAKNELTEHEKKTIFIRILDPDGSTLFDAATGSGSFIFEGKDYAYTTKADIYYDNINQFVEVAYHRGTAYRSGKYTVELFAEGFKIGIGGFEIK</sequence>